<evidence type="ECO:0000313" key="2">
    <source>
        <dbReference type="EMBL" id="KAA8893950.1"/>
    </source>
</evidence>
<proteinExistence type="predicted"/>
<feature type="region of interest" description="Disordered" evidence="1">
    <location>
        <begin position="389"/>
        <end position="414"/>
    </location>
</feature>
<comment type="caution">
    <text evidence="2">The sequence shown here is derived from an EMBL/GenBank/DDBJ whole genome shotgun (WGS) entry which is preliminary data.</text>
</comment>
<dbReference type="Proteomes" id="UP000326924">
    <property type="component" value="Unassembled WGS sequence"/>
</dbReference>
<feature type="compositionally biased region" description="Basic and acidic residues" evidence="1">
    <location>
        <begin position="325"/>
        <end position="336"/>
    </location>
</feature>
<accession>A0A5J5EEW8</accession>
<dbReference type="EMBL" id="VXIS01000385">
    <property type="protein sequence ID" value="KAA8893950.1"/>
    <property type="molecule type" value="Genomic_DNA"/>
</dbReference>
<gene>
    <name evidence="2" type="ORF">FN846DRAFT_923323</name>
</gene>
<evidence type="ECO:0000313" key="3">
    <source>
        <dbReference type="Proteomes" id="UP000326924"/>
    </source>
</evidence>
<evidence type="ECO:0000256" key="1">
    <source>
        <dbReference type="SAM" id="MobiDB-lite"/>
    </source>
</evidence>
<name>A0A5J5EEW8_9PEZI</name>
<dbReference type="OrthoDB" id="5343483at2759"/>
<dbReference type="AlphaFoldDB" id="A0A5J5EEW8"/>
<sequence>MTSTPPASLSILAMLRATTRTPLCVPPHGWGLEHLELLRVQISECTSSPPPPPSAALRHFPAGDKTLESFVRTRDRNMFLIRLLHRLTWPSGLFRVYSANRLMPLSFCFGPRSYDLLDATVITRNAGPVALPVLSYIARSRIAKIRRANRRSTPVPLDAPMDPYEFAILVAMAQKQHAELRKLKCPRQSYTTHLIACIPRPRGPRFVLFTATIPLAFLRCLAEPDVPLLPADAPSISRYTISRQTSGPAFLDIIYGALAAGPFMGQPEWRKANRRLAPLRAKNVQHPAETVPSKAVKRNADEMTEPEECLRAHDPTRTIKKPKTRSNDILEDKENTPPETMVATEELGRPTKQSKRNADEISGNCADGGPPWKKSKTTAAATSVYDADHSPAAHAGLRRVPQDMPSPKRTSDDIDQLAAPVTVVQDAAIEELGFRLATQNAVPMKKKRTADEMSQLEQY</sequence>
<organism evidence="2 3">
    <name type="scientific">Sphaerosporella brunnea</name>
    <dbReference type="NCBI Taxonomy" id="1250544"/>
    <lineage>
        <taxon>Eukaryota</taxon>
        <taxon>Fungi</taxon>
        <taxon>Dikarya</taxon>
        <taxon>Ascomycota</taxon>
        <taxon>Pezizomycotina</taxon>
        <taxon>Pezizomycetes</taxon>
        <taxon>Pezizales</taxon>
        <taxon>Pyronemataceae</taxon>
        <taxon>Sphaerosporella</taxon>
    </lineage>
</organism>
<feature type="region of interest" description="Disordered" evidence="1">
    <location>
        <begin position="318"/>
        <end position="376"/>
    </location>
</feature>
<keyword evidence="3" id="KW-1185">Reference proteome</keyword>
<protein>
    <submittedName>
        <fullName evidence="2">Uncharacterized protein</fullName>
    </submittedName>
</protein>
<reference evidence="2 3" key="1">
    <citation type="submission" date="2019-09" db="EMBL/GenBank/DDBJ databases">
        <title>Draft genome of the ectomycorrhizal ascomycete Sphaerosporella brunnea.</title>
        <authorList>
            <consortium name="DOE Joint Genome Institute"/>
            <person name="Benucci G.M."/>
            <person name="Marozzi G."/>
            <person name="Antonielli L."/>
            <person name="Sanchez S."/>
            <person name="Marco P."/>
            <person name="Wang X."/>
            <person name="Falini L.B."/>
            <person name="Barry K."/>
            <person name="Haridas S."/>
            <person name="Lipzen A."/>
            <person name="Labutti K."/>
            <person name="Grigoriev I.V."/>
            <person name="Murat C."/>
            <person name="Martin F."/>
            <person name="Albertini E."/>
            <person name="Donnini D."/>
            <person name="Bonito G."/>
        </authorList>
    </citation>
    <scope>NUCLEOTIDE SEQUENCE [LARGE SCALE GENOMIC DNA]</scope>
    <source>
        <strain evidence="2 3">Sb_GMNB300</strain>
    </source>
</reference>
<dbReference type="InParanoid" id="A0A5J5EEW8"/>